<evidence type="ECO:0000256" key="1">
    <source>
        <dbReference type="ARBA" id="ARBA00001554"/>
    </source>
</evidence>
<organism evidence="5 6">
    <name type="scientific">Microvirga subterranea</name>
    <dbReference type="NCBI Taxonomy" id="186651"/>
    <lineage>
        <taxon>Bacteria</taxon>
        <taxon>Pseudomonadati</taxon>
        <taxon>Pseudomonadota</taxon>
        <taxon>Alphaproteobacteria</taxon>
        <taxon>Hyphomicrobiales</taxon>
        <taxon>Methylobacteriaceae</taxon>
        <taxon>Microvirga</taxon>
    </lineage>
</organism>
<dbReference type="AlphaFoldDB" id="A0A370HVN6"/>
<sequence>MKPLSDGERAEILPALDGWTLVEDRDALHKRFVFDDFNAAFGWMARVALVAEQMNHHPEWFNVYNKVDVTLSTHDANGLTRRDVELAQRMDQFAAGIAKAR</sequence>
<dbReference type="Proteomes" id="UP000254925">
    <property type="component" value="Unassembled WGS sequence"/>
</dbReference>
<dbReference type="NCBIfam" id="NF002020">
    <property type="entry name" value="PRK00823.1-5"/>
    <property type="match status" value="1"/>
</dbReference>
<reference evidence="5 6" key="1">
    <citation type="submission" date="2018-07" db="EMBL/GenBank/DDBJ databases">
        <title>Genomic Encyclopedia of Type Strains, Phase IV (KMG-IV): sequencing the most valuable type-strain genomes for metagenomic binning, comparative biology and taxonomic classification.</title>
        <authorList>
            <person name="Goeker M."/>
        </authorList>
    </citation>
    <scope>NUCLEOTIDE SEQUENCE [LARGE SCALE GENOMIC DNA]</scope>
    <source>
        <strain evidence="5 6">DSM 14364</strain>
    </source>
</reference>
<dbReference type="InterPro" id="IPR036428">
    <property type="entry name" value="PCD_sf"/>
</dbReference>
<keyword evidence="3 4" id="KW-0456">Lyase</keyword>
<comment type="similarity">
    <text evidence="2 4">Belongs to the pterin-4-alpha-carbinolamine dehydratase family.</text>
</comment>
<keyword evidence="6" id="KW-1185">Reference proteome</keyword>
<dbReference type="Pfam" id="PF01329">
    <property type="entry name" value="Pterin_4a"/>
    <property type="match status" value="1"/>
</dbReference>
<dbReference type="CDD" id="cd00914">
    <property type="entry name" value="PCD_DCoH_subfamily_b"/>
    <property type="match status" value="1"/>
</dbReference>
<dbReference type="EMBL" id="QQBB01000001">
    <property type="protein sequence ID" value="RDI62370.1"/>
    <property type="molecule type" value="Genomic_DNA"/>
</dbReference>
<proteinExistence type="inferred from homology"/>
<evidence type="ECO:0000256" key="2">
    <source>
        <dbReference type="ARBA" id="ARBA00006472"/>
    </source>
</evidence>
<dbReference type="SUPFAM" id="SSF55248">
    <property type="entry name" value="PCD-like"/>
    <property type="match status" value="1"/>
</dbReference>
<dbReference type="Gene3D" id="3.30.1360.20">
    <property type="entry name" value="Transcriptional coactivator/pterin dehydratase"/>
    <property type="match status" value="1"/>
</dbReference>
<dbReference type="InterPro" id="IPR001533">
    <property type="entry name" value="Pterin_deHydtase"/>
</dbReference>
<dbReference type="GO" id="GO:0008124">
    <property type="term" value="F:4-alpha-hydroxytetrahydrobiopterin dehydratase activity"/>
    <property type="evidence" value="ECO:0007669"/>
    <property type="project" value="UniProtKB-UniRule"/>
</dbReference>
<name>A0A370HVN6_9HYPH</name>
<dbReference type="EC" id="4.2.1.96" evidence="4"/>
<gene>
    <name evidence="5" type="ORF">DES45_101640</name>
</gene>
<evidence type="ECO:0000256" key="4">
    <source>
        <dbReference type="HAMAP-Rule" id="MF_00434"/>
    </source>
</evidence>
<protein>
    <recommendedName>
        <fullName evidence="4">Putative pterin-4-alpha-carbinolamine dehydratase</fullName>
        <shortName evidence="4">PHS</shortName>
        <ecNumber evidence="4">4.2.1.96</ecNumber>
    </recommendedName>
    <alternativeName>
        <fullName evidence="4">4-alpha-hydroxy-tetrahydropterin dehydratase</fullName>
    </alternativeName>
    <alternativeName>
        <fullName evidence="4">Pterin carbinolamine dehydratase</fullName>
        <shortName evidence="4">PCD</shortName>
    </alternativeName>
</protein>
<comment type="caution">
    <text evidence="5">The sequence shown here is derived from an EMBL/GenBank/DDBJ whole genome shotgun (WGS) entry which is preliminary data.</text>
</comment>
<comment type="catalytic activity">
    <reaction evidence="1 4">
        <text>(4aS,6R)-4a-hydroxy-L-erythro-5,6,7,8-tetrahydrobiopterin = (6R)-L-erythro-6,7-dihydrobiopterin + H2O</text>
        <dbReference type="Rhea" id="RHEA:11920"/>
        <dbReference type="ChEBI" id="CHEBI:15377"/>
        <dbReference type="ChEBI" id="CHEBI:15642"/>
        <dbReference type="ChEBI" id="CHEBI:43120"/>
        <dbReference type="EC" id="4.2.1.96"/>
    </reaction>
</comment>
<accession>A0A370HVN6</accession>
<dbReference type="RefSeq" id="WP_114768491.1">
    <property type="nucleotide sequence ID" value="NZ_QQBB01000001.1"/>
</dbReference>
<dbReference type="GO" id="GO:0006729">
    <property type="term" value="P:tetrahydrobiopterin biosynthetic process"/>
    <property type="evidence" value="ECO:0007669"/>
    <property type="project" value="InterPro"/>
</dbReference>
<evidence type="ECO:0000313" key="6">
    <source>
        <dbReference type="Proteomes" id="UP000254925"/>
    </source>
</evidence>
<dbReference type="HAMAP" id="MF_00434">
    <property type="entry name" value="Pterin_4_alpha"/>
    <property type="match status" value="1"/>
</dbReference>
<dbReference type="OrthoDB" id="9794987at2"/>
<dbReference type="PANTHER" id="PTHR12599:SF0">
    <property type="entry name" value="PTERIN-4-ALPHA-CARBINOLAMINE DEHYDRATASE"/>
    <property type="match status" value="1"/>
</dbReference>
<dbReference type="NCBIfam" id="NF002018">
    <property type="entry name" value="PRK00823.1-3"/>
    <property type="match status" value="1"/>
</dbReference>
<dbReference type="PANTHER" id="PTHR12599">
    <property type="entry name" value="PTERIN-4-ALPHA-CARBINOLAMINE DEHYDRATASE"/>
    <property type="match status" value="1"/>
</dbReference>
<evidence type="ECO:0000256" key="3">
    <source>
        <dbReference type="ARBA" id="ARBA00023239"/>
    </source>
</evidence>
<evidence type="ECO:0000313" key="5">
    <source>
        <dbReference type="EMBL" id="RDI62370.1"/>
    </source>
</evidence>